<dbReference type="OMA" id="RTIMQIC"/>
<dbReference type="STRING" id="4537.A0A0E0KK07"/>
<dbReference type="GO" id="GO:0004672">
    <property type="term" value="F:protein kinase activity"/>
    <property type="evidence" value="ECO:0007669"/>
    <property type="project" value="InterPro"/>
</dbReference>
<sequence length="849" mass="91952">MRASPMAGVSHQLVVFLVALLALLPGSSQLQYSQTWTLFKIQQMLNHPPILSHWRRTTDFCGGGGTVAPSAAVVCYGDTVTQLHIAGVRGAPPLPMNFSIGALVMALSRLPDLKVLTLSGLGLWGPLPDKIGRLAALEIVNMSGNYLYGGVPGGLSQLTGLQTLILDDNLLAGELPAWIGELPQLAVLSLRNNSLGGAVPASVGRMESLRSLVLASNNLTGNLPDMSGLTNLQVIDVGDNWLGPAFPALGRKVVTVVLSRNRFTGGLPGELTSYYLLERLDVSWNRFVGPFMPALLSLPAIRYLNVAGNRFTGVLSDKVACGDNLQFVDLSSNLLTGSEPACLRPDKKPATVVLVNANCLDTTGGDASQHPSPFCQNQALAVGITHGGKVRKKITHQAGFLAGIAMAVLAAVSTIAVIAVFAVRKKNKKGVMVRPPAMLGEDNSSSTSGYPSKMFADARYISQTVKLGALGIPPYRTFSLVELEAATDNFENSLLLGQDSFGEMYRGRLGNGTLVAIRSLKVKRNQSSLSFSRHIETISRLRHRNLVSALGHCFEYDLDDSTVTQLYLVFEYVQNGNLRSRISQGTEGRKLTWAQRISAAIGIANGIQFLHAGMMPGLFGNNLKINNILLDQNHVAKISSYNIPILGEAMKSEVDQPFLTGGAGGKHQTESPLLNDKTDIFDFGVILLEIVSGKPITSLYEVEIMKELLLWAVADEDLVRRRSFADQEVSKGCSDESLRTIMQICLRCLAKEAVQRPSIEDVLWNLQFAAQVQDDWEGDNRSSEGSMVSSSSRITKSSRFQNEQTRSGREKECEDSSARGSVWLQAATEDGNFETACNTGRRQAEDERY</sequence>
<dbReference type="InterPro" id="IPR032675">
    <property type="entry name" value="LRR_dom_sf"/>
</dbReference>
<feature type="chain" id="PRO_5002365100" description="Protein kinase domain-containing protein" evidence="12">
    <location>
        <begin position="30"/>
        <end position="849"/>
    </location>
</feature>
<dbReference type="Proteomes" id="UP000026962">
    <property type="component" value="Chromosome 3"/>
</dbReference>
<name>A0A0E0KK07_ORYPU</name>
<evidence type="ECO:0000256" key="5">
    <source>
        <dbReference type="ARBA" id="ARBA00022737"/>
    </source>
</evidence>
<feature type="transmembrane region" description="Helical" evidence="11">
    <location>
        <begin position="400"/>
        <end position="423"/>
    </location>
</feature>
<reference evidence="14" key="1">
    <citation type="submission" date="2015-04" db="UniProtKB">
        <authorList>
            <consortium name="EnsemblPlants"/>
        </authorList>
    </citation>
    <scope>IDENTIFICATION</scope>
</reference>
<dbReference type="GO" id="GO:0005524">
    <property type="term" value="F:ATP binding"/>
    <property type="evidence" value="ECO:0007669"/>
    <property type="project" value="InterPro"/>
</dbReference>
<protein>
    <recommendedName>
        <fullName evidence="13">Protein kinase domain-containing protein</fullName>
    </recommendedName>
</protein>
<dbReference type="GO" id="GO:0016020">
    <property type="term" value="C:membrane"/>
    <property type="evidence" value="ECO:0007669"/>
    <property type="project" value="UniProtKB-SubCell"/>
</dbReference>
<reference evidence="14" key="2">
    <citation type="submission" date="2018-05" db="EMBL/GenBank/DDBJ databases">
        <title>OpunRS2 (Oryza punctata Reference Sequence Version 2).</title>
        <authorList>
            <person name="Zhang J."/>
            <person name="Kudrna D."/>
            <person name="Lee S."/>
            <person name="Talag J."/>
            <person name="Welchert J."/>
            <person name="Wing R.A."/>
        </authorList>
    </citation>
    <scope>NUCLEOTIDE SEQUENCE [LARGE SCALE GENOMIC DNA]</scope>
</reference>
<keyword evidence="4 12" id="KW-0732">Signal</keyword>
<dbReference type="InterPro" id="IPR011009">
    <property type="entry name" value="Kinase-like_dom_sf"/>
</dbReference>
<dbReference type="InterPro" id="IPR001245">
    <property type="entry name" value="Ser-Thr/Tyr_kinase_cat_dom"/>
</dbReference>
<keyword evidence="5" id="KW-0677">Repeat</keyword>
<dbReference type="AlphaFoldDB" id="A0A0E0KK07"/>
<keyword evidence="9" id="KW-0325">Glycoprotein</keyword>
<dbReference type="PROSITE" id="PS50011">
    <property type="entry name" value="PROTEIN_KINASE_DOM"/>
    <property type="match status" value="1"/>
</dbReference>
<evidence type="ECO:0000256" key="10">
    <source>
        <dbReference type="SAM" id="MobiDB-lite"/>
    </source>
</evidence>
<feature type="compositionally biased region" description="Low complexity" evidence="10">
    <location>
        <begin position="783"/>
        <end position="798"/>
    </location>
</feature>
<dbReference type="Gramene" id="OPUNC03G33950.1">
    <property type="protein sequence ID" value="OPUNC03G33950.1"/>
    <property type="gene ID" value="OPUNC03G33950"/>
</dbReference>
<keyword evidence="6 11" id="KW-1133">Transmembrane helix</keyword>
<organism evidence="14">
    <name type="scientific">Oryza punctata</name>
    <name type="common">Red rice</name>
    <dbReference type="NCBI Taxonomy" id="4537"/>
    <lineage>
        <taxon>Eukaryota</taxon>
        <taxon>Viridiplantae</taxon>
        <taxon>Streptophyta</taxon>
        <taxon>Embryophyta</taxon>
        <taxon>Tracheophyta</taxon>
        <taxon>Spermatophyta</taxon>
        <taxon>Magnoliopsida</taxon>
        <taxon>Liliopsida</taxon>
        <taxon>Poales</taxon>
        <taxon>Poaceae</taxon>
        <taxon>BOP clade</taxon>
        <taxon>Oryzoideae</taxon>
        <taxon>Oryzeae</taxon>
        <taxon>Oryzinae</taxon>
        <taxon>Oryza</taxon>
    </lineage>
</organism>
<dbReference type="PANTHER" id="PTHR48006">
    <property type="entry name" value="LEUCINE-RICH REPEAT-CONTAINING PROTEIN DDB_G0281931-RELATED"/>
    <property type="match status" value="1"/>
</dbReference>
<evidence type="ECO:0000256" key="8">
    <source>
        <dbReference type="ARBA" id="ARBA00023170"/>
    </source>
</evidence>
<evidence type="ECO:0000256" key="3">
    <source>
        <dbReference type="ARBA" id="ARBA00022692"/>
    </source>
</evidence>
<dbReference type="InterPro" id="IPR051824">
    <property type="entry name" value="LRR_Rcpt-Like_S/T_Kinase"/>
</dbReference>
<dbReference type="eggNOG" id="ENOG502QQH1">
    <property type="taxonomic scope" value="Eukaryota"/>
</dbReference>
<dbReference type="FunFam" id="1.10.510.10:FF:000431">
    <property type="entry name" value="Putative inactive leucine-rich repeat receptor-like protein kinase"/>
    <property type="match status" value="1"/>
</dbReference>
<evidence type="ECO:0000256" key="4">
    <source>
        <dbReference type="ARBA" id="ARBA00022729"/>
    </source>
</evidence>
<dbReference type="EnsemblPlants" id="OPUNC03G33950.1">
    <property type="protein sequence ID" value="OPUNC03G33950.1"/>
    <property type="gene ID" value="OPUNC03G33950"/>
</dbReference>
<dbReference type="Gene3D" id="3.80.10.10">
    <property type="entry name" value="Ribonuclease Inhibitor"/>
    <property type="match status" value="2"/>
</dbReference>
<keyword evidence="2" id="KW-0433">Leucine-rich repeat</keyword>
<dbReference type="FunFam" id="3.80.10.10:FF:000155">
    <property type="entry name" value="Putative inactive leucine-rich repeat receptor-like protein kinase"/>
    <property type="match status" value="1"/>
</dbReference>
<accession>A0A0E0KK07</accession>
<evidence type="ECO:0000256" key="2">
    <source>
        <dbReference type="ARBA" id="ARBA00022614"/>
    </source>
</evidence>
<evidence type="ECO:0000256" key="11">
    <source>
        <dbReference type="SAM" id="Phobius"/>
    </source>
</evidence>
<feature type="signal peptide" evidence="12">
    <location>
        <begin position="1"/>
        <end position="29"/>
    </location>
</feature>
<dbReference type="Pfam" id="PF07714">
    <property type="entry name" value="PK_Tyr_Ser-Thr"/>
    <property type="match status" value="1"/>
</dbReference>
<dbReference type="Gene3D" id="3.30.200.20">
    <property type="entry name" value="Phosphorylase Kinase, domain 1"/>
    <property type="match status" value="1"/>
</dbReference>
<evidence type="ECO:0000256" key="7">
    <source>
        <dbReference type="ARBA" id="ARBA00023136"/>
    </source>
</evidence>
<dbReference type="InterPro" id="IPR000719">
    <property type="entry name" value="Prot_kinase_dom"/>
</dbReference>
<dbReference type="SUPFAM" id="SSF52058">
    <property type="entry name" value="L domain-like"/>
    <property type="match status" value="1"/>
</dbReference>
<evidence type="ECO:0000256" key="1">
    <source>
        <dbReference type="ARBA" id="ARBA00004479"/>
    </source>
</evidence>
<dbReference type="SUPFAM" id="SSF56112">
    <property type="entry name" value="Protein kinase-like (PK-like)"/>
    <property type="match status" value="1"/>
</dbReference>
<keyword evidence="7 11" id="KW-0472">Membrane</keyword>
<keyword evidence="8" id="KW-0675">Receptor</keyword>
<evidence type="ECO:0000259" key="13">
    <source>
        <dbReference type="PROSITE" id="PS50011"/>
    </source>
</evidence>
<dbReference type="Gene3D" id="1.10.510.10">
    <property type="entry name" value="Transferase(Phosphotransferase) domain 1"/>
    <property type="match status" value="1"/>
</dbReference>
<evidence type="ECO:0000256" key="6">
    <source>
        <dbReference type="ARBA" id="ARBA00022989"/>
    </source>
</evidence>
<keyword evidence="3 11" id="KW-0812">Transmembrane</keyword>
<proteinExistence type="predicted"/>
<evidence type="ECO:0000256" key="9">
    <source>
        <dbReference type="ARBA" id="ARBA00023180"/>
    </source>
</evidence>
<feature type="region of interest" description="Disordered" evidence="10">
    <location>
        <begin position="777"/>
        <end position="827"/>
    </location>
</feature>
<feature type="domain" description="Protein kinase" evidence="13">
    <location>
        <begin position="490"/>
        <end position="768"/>
    </location>
</feature>
<evidence type="ECO:0000313" key="15">
    <source>
        <dbReference type="Proteomes" id="UP000026962"/>
    </source>
</evidence>
<feature type="compositionally biased region" description="Basic and acidic residues" evidence="10">
    <location>
        <begin position="806"/>
        <end position="817"/>
    </location>
</feature>
<evidence type="ECO:0000313" key="14">
    <source>
        <dbReference type="EnsemblPlants" id="OPUNC03G33950.1"/>
    </source>
</evidence>
<dbReference type="PANTHER" id="PTHR48006:SF84">
    <property type="entry name" value="REPEAT TRANSMEMBRANE PROTEIN KINASE, PUTATIVE, EXPRESSED-RELATED"/>
    <property type="match status" value="1"/>
</dbReference>
<dbReference type="HOGENOM" id="CLU_000288_108_0_1"/>
<evidence type="ECO:0000256" key="12">
    <source>
        <dbReference type="SAM" id="SignalP"/>
    </source>
</evidence>
<comment type="subcellular location">
    <subcellularLocation>
        <location evidence="1">Membrane</location>
        <topology evidence="1">Single-pass type I membrane protein</topology>
    </subcellularLocation>
</comment>
<keyword evidence="15" id="KW-1185">Reference proteome</keyword>
<dbReference type="FunFam" id="3.30.200.20:FF:000285">
    <property type="entry name" value="Putative inactive leucine-rich repeat receptor-like protein kinase"/>
    <property type="match status" value="1"/>
</dbReference>
<dbReference type="FunFam" id="3.80.10.10:FF:000511">
    <property type="entry name" value="Putative inactive leucine-rich repeat receptor-like protein kinase"/>
    <property type="match status" value="1"/>
</dbReference>